<dbReference type="AlphaFoldDB" id="A0A5J4W2Y5"/>
<comment type="caution">
    <text evidence="1">The sequence shown here is derived from an EMBL/GenBank/DDBJ whole genome shotgun (WGS) entry which is preliminary data.</text>
</comment>
<protein>
    <submittedName>
        <fullName evidence="1">Uncharacterized protein</fullName>
    </submittedName>
</protein>
<reference evidence="1 2" key="1">
    <citation type="submission" date="2019-03" db="EMBL/GenBank/DDBJ databases">
        <title>Single cell metagenomics reveals metabolic interactions within the superorganism composed of flagellate Streblomastix strix and complex community of Bacteroidetes bacteria on its surface.</title>
        <authorList>
            <person name="Treitli S.C."/>
            <person name="Kolisko M."/>
            <person name="Husnik F."/>
            <person name="Keeling P."/>
            <person name="Hampl V."/>
        </authorList>
    </citation>
    <scope>NUCLEOTIDE SEQUENCE [LARGE SCALE GENOMIC DNA]</scope>
    <source>
        <strain evidence="1">ST1C</strain>
    </source>
</reference>
<evidence type="ECO:0000313" key="2">
    <source>
        <dbReference type="Proteomes" id="UP000324800"/>
    </source>
</evidence>
<sequence>MYQELIFLALWSEERGVLDRGAAVLREGSDFGLENGIFRMVSQFNKINIDPPYYLPTLANVKFITSCDPIFESNAKENQLISRFKSQDWINQYEGKSANVDSISPRLTIMNPISSITTATQGESTYIIFNPPVCSSVFVCITYLSPTYVISFAATNGSEISEPMKLILLKMKRSGLLAIFIFANLIFPTAQNVESTTSMELSELRTVSLREEIELRTEVKVLPSVTLNNLMACAESNSLELVEPTLKFAFTASKDQFF</sequence>
<dbReference type="Proteomes" id="UP000324800">
    <property type="component" value="Unassembled WGS sequence"/>
</dbReference>
<organism evidence="1 2">
    <name type="scientific">Streblomastix strix</name>
    <dbReference type="NCBI Taxonomy" id="222440"/>
    <lineage>
        <taxon>Eukaryota</taxon>
        <taxon>Metamonada</taxon>
        <taxon>Preaxostyla</taxon>
        <taxon>Oxymonadida</taxon>
        <taxon>Streblomastigidae</taxon>
        <taxon>Streblomastix</taxon>
    </lineage>
</organism>
<dbReference type="EMBL" id="SNRW01003643">
    <property type="protein sequence ID" value="KAA6389291.1"/>
    <property type="molecule type" value="Genomic_DNA"/>
</dbReference>
<name>A0A5J4W2Y5_9EUKA</name>
<accession>A0A5J4W2Y5</accession>
<gene>
    <name evidence="1" type="ORF">EZS28_015183</name>
</gene>
<evidence type="ECO:0000313" key="1">
    <source>
        <dbReference type="EMBL" id="KAA6389291.1"/>
    </source>
</evidence>
<proteinExistence type="predicted"/>